<keyword evidence="2" id="KW-1185">Reference proteome</keyword>
<organism evidence="1 2">
    <name type="scientific">Melastoma candidum</name>
    <dbReference type="NCBI Taxonomy" id="119954"/>
    <lineage>
        <taxon>Eukaryota</taxon>
        <taxon>Viridiplantae</taxon>
        <taxon>Streptophyta</taxon>
        <taxon>Embryophyta</taxon>
        <taxon>Tracheophyta</taxon>
        <taxon>Spermatophyta</taxon>
        <taxon>Magnoliopsida</taxon>
        <taxon>eudicotyledons</taxon>
        <taxon>Gunneridae</taxon>
        <taxon>Pentapetalae</taxon>
        <taxon>rosids</taxon>
        <taxon>malvids</taxon>
        <taxon>Myrtales</taxon>
        <taxon>Melastomataceae</taxon>
        <taxon>Melastomatoideae</taxon>
        <taxon>Melastomateae</taxon>
        <taxon>Melastoma</taxon>
    </lineage>
</organism>
<protein>
    <submittedName>
        <fullName evidence="1">Uncharacterized protein</fullName>
    </submittedName>
</protein>
<dbReference type="Proteomes" id="UP001057402">
    <property type="component" value="Chromosome 12"/>
</dbReference>
<comment type="caution">
    <text evidence="1">The sequence shown here is derived from an EMBL/GenBank/DDBJ whole genome shotgun (WGS) entry which is preliminary data.</text>
</comment>
<name>A0ACB9L4E9_9MYRT</name>
<proteinExistence type="predicted"/>
<evidence type="ECO:0000313" key="1">
    <source>
        <dbReference type="EMBL" id="KAI4304268.1"/>
    </source>
</evidence>
<dbReference type="EMBL" id="CM042891">
    <property type="protein sequence ID" value="KAI4304268.1"/>
    <property type="molecule type" value="Genomic_DNA"/>
</dbReference>
<reference evidence="2" key="1">
    <citation type="journal article" date="2023" name="Front. Plant Sci.">
        <title>Chromosomal-level genome assembly of Melastoma candidum provides insights into trichome evolution.</title>
        <authorList>
            <person name="Zhong Y."/>
            <person name="Wu W."/>
            <person name="Sun C."/>
            <person name="Zou P."/>
            <person name="Liu Y."/>
            <person name="Dai S."/>
            <person name="Zhou R."/>
        </authorList>
    </citation>
    <scope>NUCLEOTIDE SEQUENCE [LARGE SCALE GENOMIC DNA]</scope>
</reference>
<evidence type="ECO:0000313" key="2">
    <source>
        <dbReference type="Proteomes" id="UP001057402"/>
    </source>
</evidence>
<gene>
    <name evidence="1" type="ORF">MLD38_039806</name>
</gene>
<accession>A0ACB9L4E9</accession>
<sequence>MTPTSSASAADDEHLSSATRKTGFPPGQYNHLSHLSSMKGCTYLEDGSSINSCLSLPLLVTNGAAAVPEVFIFGGQIPRQQLPGALQTQRQTRTGSDLRPPGLPTHLWQQARRIYPWLRQLPPPDRHDNEPSSPKSPDPALLPVPRPNTLRIDQLRRLTTRRQLTHNLAPSLVDVPACADNLPPMDPASPSSTLAPSGSDQLPNKTNGQTSLPDVPEAGSGETIFPDASPETRISAPHNGNLRPASHLTHLRFGVDDNPLSPLPSSPPRCRRLSPHRAQIQPSWSYNKASPPQAFSGPVIPSPMALLQTFRYPRWHAQPPSSSGAPRDGSSSPALLRQRSSKLSPPVFRSGSAAAPSSSYPHPSPNPVTPTSTNRPAASSQDEPISGIFLERTDVLQCLLRSMSHGRNWVASS</sequence>